<name>A0A8S5UE90_9CAUD</name>
<dbReference type="Pfam" id="PF05894">
    <property type="entry name" value="Podovirus_Gp16"/>
    <property type="match status" value="1"/>
</dbReference>
<proteinExistence type="predicted"/>
<dbReference type="EMBL" id="BK016074">
    <property type="protein sequence ID" value="DAF92823.1"/>
    <property type="molecule type" value="Genomic_DNA"/>
</dbReference>
<reference evidence="1" key="1">
    <citation type="journal article" date="2021" name="Proc. Natl. Acad. Sci. U.S.A.">
        <title>A Catalog of Tens of Thousands of Viruses from Human Metagenomes Reveals Hidden Associations with Chronic Diseases.</title>
        <authorList>
            <person name="Tisza M.J."/>
            <person name="Buck C.B."/>
        </authorList>
    </citation>
    <scope>NUCLEOTIDE SEQUENCE</scope>
    <source>
        <strain evidence="1">CtjVy23</strain>
    </source>
</reference>
<dbReference type="InterPro" id="IPR008784">
    <property type="entry name" value="Podovirus_Gp16"/>
</dbReference>
<accession>A0A8S5UE90</accession>
<protein>
    <submittedName>
        <fullName evidence="1">Terminase</fullName>
    </submittedName>
</protein>
<organism evidence="1">
    <name type="scientific">Podoviridae sp. ctjVy23</name>
    <dbReference type="NCBI Taxonomy" id="2825271"/>
    <lineage>
        <taxon>Viruses</taxon>
        <taxon>Duplodnaviria</taxon>
        <taxon>Heunggongvirae</taxon>
        <taxon>Uroviricota</taxon>
        <taxon>Caudoviricetes</taxon>
    </lineage>
</organism>
<sequence>MKITDGYYSGFKLLSLLDLDHDRPELFFCTSNKTAGKTTFFNAYVLDKFVSSGEKFLLLYRYSYEIENVVDKFFRDISNIEIFNFSLDMTQERRDGGKYTELFYGEKSCGYAISLSSVDYVKKASHLFSDARIILFDEFMPESGKYLPHECDKLFAIHTAIARGRGQRRRYLPVVLISNPVTLLNPYYLTLGISDRLQKNTHFLRGRGWVLEQGFNAAAANAQKESGIYKAFEKTKIAAYGNQGVYLSDSDSFISPIKNERARYVATFVVDNISFGVKTYEKSGLLYIDTSVDMTAPLRICAELADFSPNFVMINQYRYLFINWRNLFEVGAVRFRNGRAKSAFLKLLSYL</sequence>
<evidence type="ECO:0000313" key="1">
    <source>
        <dbReference type="EMBL" id="DAF92823.1"/>
    </source>
</evidence>